<feature type="region of interest" description="Disordered" evidence="1">
    <location>
        <begin position="395"/>
        <end position="418"/>
    </location>
</feature>
<dbReference type="Pfam" id="PF13976">
    <property type="entry name" value="gag_pre-integrs"/>
    <property type="match status" value="1"/>
</dbReference>
<dbReference type="Pfam" id="PF00665">
    <property type="entry name" value="rve"/>
    <property type="match status" value="1"/>
</dbReference>
<evidence type="ECO:0000256" key="1">
    <source>
        <dbReference type="SAM" id="MobiDB-lite"/>
    </source>
</evidence>
<dbReference type="InterPro" id="IPR001584">
    <property type="entry name" value="Integrase_cat-core"/>
</dbReference>
<dbReference type="InterPro" id="IPR025724">
    <property type="entry name" value="GAG-pre-integrase_dom"/>
</dbReference>
<dbReference type="PROSITE" id="PS50994">
    <property type="entry name" value="INTEGRASE"/>
    <property type="match status" value="1"/>
</dbReference>
<dbReference type="Pfam" id="PF25597">
    <property type="entry name" value="SH3_retrovirus"/>
    <property type="match status" value="1"/>
</dbReference>
<feature type="region of interest" description="Disordered" evidence="1">
    <location>
        <begin position="106"/>
        <end position="126"/>
    </location>
</feature>
<gene>
    <name evidence="3" type="ORF">Tco_0772453</name>
</gene>
<evidence type="ECO:0000259" key="2">
    <source>
        <dbReference type="PROSITE" id="PS50994"/>
    </source>
</evidence>
<dbReference type="Gene3D" id="3.30.420.10">
    <property type="entry name" value="Ribonuclease H-like superfamily/Ribonuclease H"/>
    <property type="match status" value="1"/>
</dbReference>
<dbReference type="InterPro" id="IPR036397">
    <property type="entry name" value="RNaseH_sf"/>
</dbReference>
<feature type="compositionally biased region" description="Polar residues" evidence="1">
    <location>
        <begin position="395"/>
        <end position="412"/>
    </location>
</feature>
<comment type="caution">
    <text evidence="3">The sequence shown here is derived from an EMBL/GenBank/DDBJ whole genome shotgun (WGS) entry which is preliminary data.</text>
</comment>
<dbReference type="InterPro" id="IPR039537">
    <property type="entry name" value="Retrotran_Ty1/copia-like"/>
</dbReference>
<keyword evidence="4" id="KW-1185">Reference proteome</keyword>
<protein>
    <submittedName>
        <fullName evidence="3">Retrovirus-related pol polyprotein from transposon TNT 1-94</fullName>
    </submittedName>
</protein>
<feature type="compositionally biased region" description="Basic residues" evidence="1">
    <location>
        <begin position="341"/>
        <end position="355"/>
    </location>
</feature>
<dbReference type="InterPro" id="IPR012337">
    <property type="entry name" value="RNaseH-like_sf"/>
</dbReference>
<feature type="region of interest" description="Disordered" evidence="1">
    <location>
        <begin position="218"/>
        <end position="262"/>
    </location>
</feature>
<feature type="compositionally biased region" description="Polar residues" evidence="1">
    <location>
        <begin position="111"/>
        <end position="126"/>
    </location>
</feature>
<evidence type="ECO:0000313" key="4">
    <source>
        <dbReference type="Proteomes" id="UP001151760"/>
    </source>
</evidence>
<feature type="compositionally biased region" description="Polar residues" evidence="1">
    <location>
        <begin position="220"/>
        <end position="233"/>
    </location>
</feature>
<feature type="domain" description="Integrase catalytic" evidence="2">
    <location>
        <begin position="573"/>
        <end position="746"/>
    </location>
</feature>
<sequence>MQQKIERLQAQLGDFKGKSQDTPCVSDTLYPLSNKLENENVELEFQVLNYAKENDILGQHTTLFDSINLTRAQTKTITGSLQQKLHDTIYENAKLRAQLFDKVSEQKDSTKGTSANTKFANQSAMRKPSLQSLRNNFVPPKVVETNDLSNPATSNLVPITKESKVMKNDNVIAPGMFRINPSNTSREDKFVPINQVRASVRINPITVSQPYVITKKDVNSKSNGLSSTGVDNTAKTRRPQLRSNTKNDRVPSASKSSCIKNKEVEVEEHPRNLLLSKNKKHMSSECNNIKLAIRNDKYEFVYAMCKRCLITFNHNVYVLNYVNDINSCVNKFNTNVSNTKNQKKHMPKIRKSKKLGSKERLASPKPSRPRTCLRWSPTRRMFDLKGKIIASSESQCQSDNFSGDNACTSNPKEPTRKRFPNSTFSLAGSSNMFMVMTGNLKLLINFVWKFLGTVCFGNDHITAILGYDLEVALRRNTCFVRNQEGVDLLKGNHTTNLYTINLHEMVSTSPICLMARATSTKSWLWHQCLSHLNFDTINNLAKNDLVTGLPKFKYHKEHLCPSCEKRKSKKASQPPKPVLNSKQMLHLLHMDLCGPMRAESINGKRYILAIMDDYSRYTWVYFLRSKDEAPEVIKTFLKKIQVLLQAPVIIVRTHNGTKFKNQVLKESFYSVGISHQASFVRTPQQNRVVEQRNRTLLEAARTMLIFSRAPLFLWAKEIATACYTQNHSIIHHRFNKTPYELINGKKPDILFLHVFEALCYPKNNREDIGKLDAKGDIGFFIGYSTNSCAYRIHNRSTKKIMETMNVTFDELLTMAFKQSSSKPGL</sequence>
<dbReference type="PANTHER" id="PTHR42648">
    <property type="entry name" value="TRANSPOSASE, PUTATIVE-RELATED"/>
    <property type="match status" value="1"/>
</dbReference>
<reference evidence="3" key="2">
    <citation type="submission" date="2022-01" db="EMBL/GenBank/DDBJ databases">
        <authorList>
            <person name="Yamashiro T."/>
            <person name="Shiraishi A."/>
            <person name="Satake H."/>
            <person name="Nakayama K."/>
        </authorList>
    </citation>
    <scope>NUCLEOTIDE SEQUENCE</scope>
</reference>
<proteinExistence type="predicted"/>
<reference evidence="3" key="1">
    <citation type="journal article" date="2022" name="Int. J. Mol. Sci.">
        <title>Draft Genome of Tanacetum Coccineum: Genomic Comparison of Closely Related Tanacetum-Family Plants.</title>
        <authorList>
            <person name="Yamashiro T."/>
            <person name="Shiraishi A."/>
            <person name="Nakayama K."/>
            <person name="Satake H."/>
        </authorList>
    </citation>
    <scope>NUCLEOTIDE SEQUENCE</scope>
</reference>
<organism evidence="3 4">
    <name type="scientific">Tanacetum coccineum</name>
    <dbReference type="NCBI Taxonomy" id="301880"/>
    <lineage>
        <taxon>Eukaryota</taxon>
        <taxon>Viridiplantae</taxon>
        <taxon>Streptophyta</taxon>
        <taxon>Embryophyta</taxon>
        <taxon>Tracheophyta</taxon>
        <taxon>Spermatophyta</taxon>
        <taxon>Magnoliopsida</taxon>
        <taxon>eudicotyledons</taxon>
        <taxon>Gunneridae</taxon>
        <taxon>Pentapetalae</taxon>
        <taxon>asterids</taxon>
        <taxon>campanulids</taxon>
        <taxon>Asterales</taxon>
        <taxon>Asteraceae</taxon>
        <taxon>Asteroideae</taxon>
        <taxon>Anthemideae</taxon>
        <taxon>Anthemidinae</taxon>
        <taxon>Tanacetum</taxon>
    </lineage>
</organism>
<evidence type="ECO:0000313" key="3">
    <source>
        <dbReference type="EMBL" id="GJS89817.1"/>
    </source>
</evidence>
<dbReference type="Proteomes" id="UP001151760">
    <property type="component" value="Unassembled WGS sequence"/>
</dbReference>
<dbReference type="SUPFAM" id="SSF53098">
    <property type="entry name" value="Ribonuclease H-like"/>
    <property type="match status" value="1"/>
</dbReference>
<feature type="region of interest" description="Disordered" evidence="1">
    <location>
        <begin position="339"/>
        <end position="370"/>
    </location>
</feature>
<dbReference type="EMBL" id="BQNB010011380">
    <property type="protein sequence ID" value="GJS89817.1"/>
    <property type="molecule type" value="Genomic_DNA"/>
</dbReference>
<accession>A0ABQ4ZLK7</accession>
<name>A0ABQ4ZLK7_9ASTR</name>
<dbReference type="PANTHER" id="PTHR42648:SF18">
    <property type="entry name" value="RETROTRANSPOSON, UNCLASSIFIED-LIKE PROTEIN"/>
    <property type="match status" value="1"/>
</dbReference>
<dbReference type="InterPro" id="IPR057670">
    <property type="entry name" value="SH3_retrovirus"/>
</dbReference>